<feature type="compositionally biased region" description="Low complexity" evidence="1">
    <location>
        <begin position="142"/>
        <end position="168"/>
    </location>
</feature>
<feature type="compositionally biased region" description="Basic and acidic residues" evidence="1">
    <location>
        <begin position="178"/>
        <end position="200"/>
    </location>
</feature>
<protein>
    <submittedName>
        <fullName evidence="2">Uncharacterized protein</fullName>
    </submittedName>
</protein>
<feature type="non-terminal residue" evidence="2">
    <location>
        <position position="1"/>
    </location>
</feature>
<evidence type="ECO:0000313" key="3">
    <source>
        <dbReference type="Proteomes" id="UP000192247"/>
    </source>
</evidence>
<organism evidence="2 3">
    <name type="scientific">Tropilaelaps mercedesae</name>
    <dbReference type="NCBI Taxonomy" id="418985"/>
    <lineage>
        <taxon>Eukaryota</taxon>
        <taxon>Metazoa</taxon>
        <taxon>Ecdysozoa</taxon>
        <taxon>Arthropoda</taxon>
        <taxon>Chelicerata</taxon>
        <taxon>Arachnida</taxon>
        <taxon>Acari</taxon>
        <taxon>Parasitiformes</taxon>
        <taxon>Mesostigmata</taxon>
        <taxon>Gamasina</taxon>
        <taxon>Dermanyssoidea</taxon>
        <taxon>Laelapidae</taxon>
        <taxon>Tropilaelaps</taxon>
    </lineage>
</organism>
<reference evidence="2 3" key="1">
    <citation type="journal article" date="2017" name="Gigascience">
        <title>Draft genome of the honey bee ectoparasitic mite, Tropilaelaps mercedesae, is shaped by the parasitic life history.</title>
        <authorList>
            <person name="Dong X."/>
            <person name="Armstrong S.D."/>
            <person name="Xia D."/>
            <person name="Makepeace B.L."/>
            <person name="Darby A.C."/>
            <person name="Kadowaki T."/>
        </authorList>
    </citation>
    <scope>NUCLEOTIDE SEQUENCE [LARGE SCALE GENOMIC DNA]</scope>
    <source>
        <strain evidence="2">Wuxi-XJTLU</strain>
    </source>
</reference>
<dbReference type="AlphaFoldDB" id="A0A1V9XUE2"/>
<sequence length="211" mass="23732">ALAPWGNVEEVRSSKRISDKKENNGLEKKYDIRSNDGHRTIRGDRDKHAELVPLLRHIVPSYACIVMSRNAEKALFEKLFQETRNQIQEQIVFEKDKRGSGIKDLFQRTYMRNTVDFESVVNTNTSLPLTPTSKGKTKDSSSKLTSQTTTGSSVVKASSSSHAGKSKTITSNGALGSERVRIAKEKEQLKNEIKKSKNGDRNINIEPRQKE</sequence>
<dbReference type="EMBL" id="MNPL01004016">
    <property type="protein sequence ID" value="OQR77042.1"/>
    <property type="molecule type" value="Genomic_DNA"/>
</dbReference>
<dbReference type="Proteomes" id="UP000192247">
    <property type="component" value="Unassembled WGS sequence"/>
</dbReference>
<gene>
    <name evidence="2" type="ORF">BIW11_07374</name>
</gene>
<feature type="region of interest" description="Disordered" evidence="1">
    <location>
        <begin position="124"/>
        <end position="211"/>
    </location>
</feature>
<evidence type="ECO:0000256" key="1">
    <source>
        <dbReference type="SAM" id="MobiDB-lite"/>
    </source>
</evidence>
<feature type="region of interest" description="Disordered" evidence="1">
    <location>
        <begin position="1"/>
        <end position="24"/>
    </location>
</feature>
<dbReference type="InParanoid" id="A0A1V9XUE2"/>
<keyword evidence="3" id="KW-1185">Reference proteome</keyword>
<proteinExistence type="predicted"/>
<feature type="compositionally biased region" description="Basic and acidic residues" evidence="1">
    <location>
        <begin position="9"/>
        <end position="24"/>
    </location>
</feature>
<name>A0A1V9XUE2_9ACAR</name>
<feature type="non-terminal residue" evidence="2">
    <location>
        <position position="211"/>
    </location>
</feature>
<comment type="caution">
    <text evidence="2">The sequence shown here is derived from an EMBL/GenBank/DDBJ whole genome shotgun (WGS) entry which is preliminary data.</text>
</comment>
<accession>A0A1V9XUE2</accession>
<evidence type="ECO:0000313" key="2">
    <source>
        <dbReference type="EMBL" id="OQR77042.1"/>
    </source>
</evidence>